<dbReference type="EMBL" id="HBEZ01029885">
    <property type="protein sequence ID" value="CAD8638804.1"/>
    <property type="molecule type" value="Transcribed_RNA"/>
</dbReference>
<sequence>MDDSEIPKEIQKVVTQEFSKWESGLCDCWNDKDSCLLAICCPCLLFGFAKQLAGESLSGNFLGCMLGGCPTIMLCALRENIRVQYNIEGNCIEDFGCSCLCSLCALTQIYRQLKRVPLSKKAIVHPEWSSGLFDCCVDIPAILLVSLCFCLAYGVVKKKTGHSKLGHCICGLMCLNPIVNGCQNRGFLRAKYGIQSGQMDNFVSDFLVWLVFPCCALSQELRHVKKFPILVNASDQ</sequence>
<evidence type="ECO:0000313" key="1">
    <source>
        <dbReference type="EMBL" id="CAD8638804.1"/>
    </source>
</evidence>
<name>A0A7S0MF40_9CRYP</name>
<reference evidence="1" key="1">
    <citation type="submission" date="2021-01" db="EMBL/GenBank/DDBJ databases">
        <authorList>
            <person name="Corre E."/>
            <person name="Pelletier E."/>
            <person name="Niang G."/>
            <person name="Scheremetjew M."/>
            <person name="Finn R."/>
            <person name="Kale V."/>
            <person name="Holt S."/>
            <person name="Cochrane G."/>
            <person name="Meng A."/>
            <person name="Brown T."/>
            <person name="Cohen L."/>
        </authorList>
    </citation>
    <scope>NUCLEOTIDE SEQUENCE</scope>
    <source>
        <strain evidence="1">CCAP979/52</strain>
    </source>
</reference>
<gene>
    <name evidence="1" type="ORF">CCUR1050_LOCUS16488</name>
</gene>
<dbReference type="NCBIfam" id="TIGR01571">
    <property type="entry name" value="A_thal_Cys_rich"/>
    <property type="match status" value="2"/>
</dbReference>
<accession>A0A7S0MF40</accession>
<dbReference type="InterPro" id="IPR006461">
    <property type="entry name" value="PLAC_motif_containing"/>
</dbReference>
<dbReference type="Pfam" id="PF04749">
    <property type="entry name" value="PLAC8"/>
    <property type="match status" value="2"/>
</dbReference>
<organism evidence="1">
    <name type="scientific">Cryptomonas curvata</name>
    <dbReference type="NCBI Taxonomy" id="233186"/>
    <lineage>
        <taxon>Eukaryota</taxon>
        <taxon>Cryptophyceae</taxon>
        <taxon>Cryptomonadales</taxon>
        <taxon>Cryptomonadaceae</taxon>
        <taxon>Cryptomonas</taxon>
    </lineage>
</organism>
<dbReference type="AlphaFoldDB" id="A0A7S0MF40"/>
<dbReference type="PANTHER" id="PTHR15907">
    <property type="entry name" value="DUF614 FAMILY PROTEIN-RELATED"/>
    <property type="match status" value="1"/>
</dbReference>
<protein>
    <submittedName>
        <fullName evidence="1">Uncharacterized protein</fullName>
    </submittedName>
</protein>
<proteinExistence type="predicted"/>